<dbReference type="GeneID" id="26647016"/>
<sequence length="24" mass="2962">MKEYKIEIEETIFLKHKVIVEVLE</sequence>
<keyword evidence="2" id="KW-1185">Reference proteome</keyword>
<gene>
    <name evidence="1" type="ORF">PHICD48101_20044</name>
</gene>
<accession>A0A0A8WEV2</accession>
<organism evidence="1 2">
    <name type="scientific">Clostridium phage phiCD481-1</name>
    <dbReference type="NCBI Taxonomy" id="1582153"/>
    <lineage>
        <taxon>Viruses</taxon>
        <taxon>Duplodnaviria</taxon>
        <taxon>Heunggongvirae</taxon>
        <taxon>Uroviricota</taxon>
        <taxon>Caudoviricetes</taxon>
        <taxon>Sherbrookevirus</taxon>
        <taxon>Sherbrookevirus CD4811</taxon>
    </lineage>
</organism>
<reference evidence="1 2" key="1">
    <citation type="submission" date="2014-12" db="EMBL/GenBank/DDBJ databases">
        <title>Whole Genome Sequence and Molecular Characterization of Siphoviridae / Myoviridae Phage Infecting Clostridium difficile.</title>
        <authorList>
            <person name="Monot M."/>
        </authorList>
    </citation>
    <scope>NUCLEOTIDE SEQUENCE [LARGE SCALE GENOMIC DNA]</scope>
</reference>
<dbReference type="Proteomes" id="UP000030734">
    <property type="component" value="Segment"/>
</dbReference>
<evidence type="ECO:0000313" key="2">
    <source>
        <dbReference type="Proteomes" id="UP000030734"/>
    </source>
</evidence>
<dbReference type="RefSeq" id="YP_009213119.1">
    <property type="nucleotide sequence ID" value="NC_028951.1"/>
</dbReference>
<evidence type="ECO:0000313" key="1">
    <source>
        <dbReference type="EMBL" id="CEK40617.1"/>
    </source>
</evidence>
<proteinExistence type="predicted"/>
<dbReference type="KEGG" id="vg:26647016"/>
<name>A0A0A8WEV2_9CAUD</name>
<protein>
    <submittedName>
        <fullName evidence="1">Uncharacterized protein</fullName>
    </submittedName>
</protein>
<dbReference type="EMBL" id="LN681538">
    <property type="protein sequence ID" value="CEK40617.1"/>
    <property type="molecule type" value="Genomic_DNA"/>
</dbReference>